<evidence type="ECO:0000313" key="3">
    <source>
        <dbReference type="EMBL" id="CAJ1378553.1"/>
    </source>
</evidence>
<protein>
    <recommendedName>
        <fullName evidence="5">Malate dehydrogenase</fullName>
    </recommendedName>
</protein>
<dbReference type="GO" id="GO:0016491">
    <property type="term" value="F:oxidoreductase activity"/>
    <property type="evidence" value="ECO:0007669"/>
    <property type="project" value="UniProtKB-KW"/>
</dbReference>
<dbReference type="InterPro" id="IPR036111">
    <property type="entry name" value="Mal/L-sulfo/L-lacto_DH-like_sf"/>
</dbReference>
<dbReference type="PANTHER" id="PTHR11091:SF0">
    <property type="entry name" value="MALATE DEHYDROGENASE"/>
    <property type="match status" value="1"/>
</dbReference>
<evidence type="ECO:0008006" key="5">
    <source>
        <dbReference type="Google" id="ProtNLM"/>
    </source>
</evidence>
<dbReference type="Pfam" id="PF02615">
    <property type="entry name" value="Ldh_2"/>
    <property type="match status" value="1"/>
</dbReference>
<keyword evidence="2" id="KW-0560">Oxidoreductase</keyword>
<comment type="similarity">
    <text evidence="1">Belongs to the LDH2/MDH2 oxidoreductase family.</text>
</comment>
<dbReference type="AlphaFoldDB" id="A0AA36MSH0"/>
<name>A0AA36MSH0_9DINO</name>
<keyword evidence="4" id="KW-1185">Reference proteome</keyword>
<comment type="caution">
    <text evidence="3">The sequence shown here is derived from an EMBL/GenBank/DDBJ whole genome shotgun (WGS) entry which is preliminary data.</text>
</comment>
<dbReference type="SUPFAM" id="SSF89733">
    <property type="entry name" value="L-sulfolactate dehydrogenase-like"/>
    <property type="match status" value="1"/>
</dbReference>
<evidence type="ECO:0000256" key="2">
    <source>
        <dbReference type="ARBA" id="ARBA00023002"/>
    </source>
</evidence>
<dbReference type="PANTHER" id="PTHR11091">
    <property type="entry name" value="OXIDOREDUCTASE-RELATED"/>
    <property type="match status" value="1"/>
</dbReference>
<dbReference type="Proteomes" id="UP001178507">
    <property type="component" value="Unassembled WGS sequence"/>
</dbReference>
<proteinExistence type="inferred from homology"/>
<accession>A0AA36MSH0</accession>
<dbReference type="InterPro" id="IPR043143">
    <property type="entry name" value="Mal/L-sulf/L-lact_DH-like_NADP"/>
</dbReference>
<dbReference type="InterPro" id="IPR043144">
    <property type="entry name" value="Mal/L-sulf/L-lact_DH-like_ah"/>
</dbReference>
<dbReference type="Gene3D" id="3.30.1370.60">
    <property type="entry name" value="Hypothetical oxidoreductase yiak, domain 2"/>
    <property type="match status" value="1"/>
</dbReference>
<dbReference type="EMBL" id="CAUJNA010000553">
    <property type="protein sequence ID" value="CAJ1378553.1"/>
    <property type="molecule type" value="Genomic_DNA"/>
</dbReference>
<reference evidence="3" key="1">
    <citation type="submission" date="2023-08" db="EMBL/GenBank/DDBJ databases">
        <authorList>
            <person name="Chen Y."/>
            <person name="Shah S."/>
            <person name="Dougan E. K."/>
            <person name="Thang M."/>
            <person name="Chan C."/>
        </authorList>
    </citation>
    <scope>NUCLEOTIDE SEQUENCE</scope>
</reference>
<evidence type="ECO:0000256" key="1">
    <source>
        <dbReference type="ARBA" id="ARBA00006056"/>
    </source>
</evidence>
<organism evidence="3 4">
    <name type="scientific">Effrenium voratum</name>
    <dbReference type="NCBI Taxonomy" id="2562239"/>
    <lineage>
        <taxon>Eukaryota</taxon>
        <taxon>Sar</taxon>
        <taxon>Alveolata</taxon>
        <taxon>Dinophyceae</taxon>
        <taxon>Suessiales</taxon>
        <taxon>Symbiodiniaceae</taxon>
        <taxon>Effrenium</taxon>
    </lineage>
</organism>
<sequence length="415" mass="43524">MLKTISSASFWQPVLAAAAGVAFGVLLEKSRRRRTTASSSSDVVRSGIDVVVDKEQLEELVASCLRSAGTPPEKAKLVARVLVAADCRGIPSHGVNRAEMYCGELKAGLIDPTAEPTISSDSKAVANVDGNNGLGAVVSQYAMQLCIQKAKTNGIGLVVCHNSNHFGIAGFWSELALREGLIGFAFTNTSPFLVPTRACSRAGGTNPIACYCPGDGDSFQLDMATTTVPVGKVEVCHRKGQQMPHGWGVDTGGASTTKPKDVLMGGGLTPLGGLEETAGYKGYGLNMMMEILCGVLSGCTKVGPAVPPWRLDRGVAVDYGHCFMCIDPQQLLPSGNFQQSLSAYLRAMRSLPSTASSVLVPGDPEKAQEASSESGVRLNRHVALGLRSLARTLGCAVPGALRDLPEDEVPLCPHV</sequence>
<evidence type="ECO:0000313" key="4">
    <source>
        <dbReference type="Proteomes" id="UP001178507"/>
    </source>
</evidence>
<gene>
    <name evidence="3" type="ORF">EVOR1521_LOCUS7066</name>
</gene>
<dbReference type="InterPro" id="IPR003767">
    <property type="entry name" value="Malate/L-lactate_DH-like"/>
</dbReference>
<dbReference type="Gene3D" id="1.10.1530.10">
    <property type="match status" value="1"/>
</dbReference>